<dbReference type="Pfam" id="PF23442">
    <property type="entry name" value="DUF7125"/>
    <property type="match status" value="1"/>
</dbReference>
<keyword evidence="5" id="KW-1185">Reference proteome</keyword>
<evidence type="ECO:0000256" key="2">
    <source>
        <dbReference type="ARBA" id="ARBA00022840"/>
    </source>
</evidence>
<dbReference type="PANTHER" id="PTHR43384:SF6">
    <property type="entry name" value="SEPTUM SITE-DETERMINING PROTEIN MIND HOMOLOG, CHLOROPLASTIC"/>
    <property type="match status" value="1"/>
</dbReference>
<dbReference type="GO" id="GO:0009898">
    <property type="term" value="C:cytoplasmic side of plasma membrane"/>
    <property type="evidence" value="ECO:0007669"/>
    <property type="project" value="TreeGrafter"/>
</dbReference>
<sequence length="437" mass="46793">MLAIAGAKGGCGKTTITLGLADAFARNGTPTVAVDADRQLPNLHVLADVDREPTIAELENATDIDEITHSRTETDDVGVLPAATTTQQIDLEAAIGRLRRSPKRVLVDCPSGAGPDAIEALEYADRVVVVATNTDRGLRGAGTTIDVAHRLDVPIAGIVINQSSGVTDVLESKLEAPVLGTIPEHESPLTGPATREAFDDIAARLTVGGSESYRRRCEYNDNRLPVGNQAIDRALQGGVPPGTTIALTADPASQSEQFLYQATATRGTLYLTTDRTGTAVEAAIGSATVRTGNPTVRHLENDPLEHATRLVDELPDGANLVVDSMNALERTNRDDYLEFLNGIVDRMHETRGIAVLHCLKPTSSENRTVTRHLVDAVFDLRTITAGENMGVTHRLSVPKFRFDGRVAETIEFDHDLCSNDKTETGADWPEVEAGDLS</sequence>
<keyword evidence="2" id="KW-0067">ATP-binding</keyword>
<dbReference type="InterPro" id="IPR027417">
    <property type="entry name" value="P-loop_NTPase"/>
</dbReference>
<dbReference type="GO" id="GO:0005524">
    <property type="term" value="F:ATP binding"/>
    <property type="evidence" value="ECO:0007669"/>
    <property type="project" value="UniProtKB-KW"/>
</dbReference>
<name>A0A1H0YU49_NATTX</name>
<evidence type="ECO:0000259" key="3">
    <source>
        <dbReference type="Pfam" id="PF01656"/>
    </source>
</evidence>
<keyword evidence="1" id="KW-0547">Nucleotide-binding</keyword>
<dbReference type="InterPro" id="IPR055549">
    <property type="entry name" value="DUF7125"/>
</dbReference>
<proteinExistence type="predicted"/>
<dbReference type="AlphaFoldDB" id="A0A1H0YU49"/>
<dbReference type="SUPFAM" id="SSF52540">
    <property type="entry name" value="P-loop containing nucleoside triphosphate hydrolases"/>
    <property type="match status" value="2"/>
</dbReference>
<organism evidence="4 5">
    <name type="scientific">Natronobacterium texcoconense</name>
    <dbReference type="NCBI Taxonomy" id="1095778"/>
    <lineage>
        <taxon>Archaea</taxon>
        <taxon>Methanobacteriati</taxon>
        <taxon>Methanobacteriota</taxon>
        <taxon>Stenosarchaea group</taxon>
        <taxon>Halobacteria</taxon>
        <taxon>Halobacteriales</taxon>
        <taxon>Natrialbaceae</taxon>
        <taxon>Natronobacterium</taxon>
    </lineage>
</organism>
<accession>A0A1H0YU49</accession>
<protein>
    <submittedName>
        <fullName evidence="4">MinD-like ATPase involved in chromosome partitioning or flagellar assembly</fullName>
    </submittedName>
</protein>
<keyword evidence="4" id="KW-0966">Cell projection</keyword>
<dbReference type="InterPro" id="IPR002586">
    <property type="entry name" value="CobQ/CobB/MinD/ParA_Nub-bd_dom"/>
</dbReference>
<dbReference type="GO" id="GO:0051782">
    <property type="term" value="P:negative regulation of cell division"/>
    <property type="evidence" value="ECO:0007669"/>
    <property type="project" value="TreeGrafter"/>
</dbReference>
<dbReference type="RefSeq" id="WP_090375528.1">
    <property type="nucleotide sequence ID" value="NZ_FNLC01000001.1"/>
</dbReference>
<dbReference type="InterPro" id="IPR050625">
    <property type="entry name" value="ParA/MinD_ATPase"/>
</dbReference>
<evidence type="ECO:0000313" key="5">
    <source>
        <dbReference type="Proteomes" id="UP000198848"/>
    </source>
</evidence>
<dbReference type="PANTHER" id="PTHR43384">
    <property type="entry name" value="SEPTUM SITE-DETERMINING PROTEIN MIND HOMOLOG, CHLOROPLASTIC-RELATED"/>
    <property type="match status" value="1"/>
</dbReference>
<dbReference type="EMBL" id="FNLC01000001">
    <property type="protein sequence ID" value="SDQ18618.1"/>
    <property type="molecule type" value="Genomic_DNA"/>
</dbReference>
<dbReference type="GO" id="GO:0005829">
    <property type="term" value="C:cytosol"/>
    <property type="evidence" value="ECO:0007669"/>
    <property type="project" value="TreeGrafter"/>
</dbReference>
<dbReference type="OrthoDB" id="238619at2157"/>
<dbReference type="GO" id="GO:0016887">
    <property type="term" value="F:ATP hydrolysis activity"/>
    <property type="evidence" value="ECO:0007669"/>
    <property type="project" value="TreeGrafter"/>
</dbReference>
<dbReference type="Gene3D" id="3.40.50.300">
    <property type="entry name" value="P-loop containing nucleotide triphosphate hydrolases"/>
    <property type="match status" value="2"/>
</dbReference>
<dbReference type="Pfam" id="PF01656">
    <property type="entry name" value="CbiA"/>
    <property type="match status" value="1"/>
</dbReference>
<keyword evidence="4" id="KW-0282">Flagellum</keyword>
<feature type="domain" description="CobQ/CobB/MinD/ParA nucleotide binding" evidence="3">
    <location>
        <begin position="2"/>
        <end position="186"/>
    </location>
</feature>
<evidence type="ECO:0000256" key="1">
    <source>
        <dbReference type="ARBA" id="ARBA00022741"/>
    </source>
</evidence>
<keyword evidence="4" id="KW-0969">Cilium</keyword>
<dbReference type="Proteomes" id="UP000198848">
    <property type="component" value="Unassembled WGS sequence"/>
</dbReference>
<evidence type="ECO:0000313" key="4">
    <source>
        <dbReference type="EMBL" id="SDQ18618.1"/>
    </source>
</evidence>
<reference evidence="5" key="1">
    <citation type="submission" date="2016-10" db="EMBL/GenBank/DDBJ databases">
        <authorList>
            <person name="Varghese N."/>
            <person name="Submissions S."/>
        </authorList>
    </citation>
    <scope>NUCLEOTIDE SEQUENCE [LARGE SCALE GENOMIC DNA]</scope>
    <source>
        <strain evidence="5">DSM 24767</strain>
    </source>
</reference>
<gene>
    <name evidence="4" type="ORF">SAMN04489842_0004</name>
</gene>